<protein>
    <submittedName>
        <fullName evidence="1">Uncharacterized protein</fullName>
    </submittedName>
</protein>
<comment type="caution">
    <text evidence="1">The sequence shown here is derived from an EMBL/GenBank/DDBJ whole genome shotgun (WGS) entry which is preliminary data.</text>
</comment>
<accession>A0A2P6SJR6</accession>
<reference evidence="1 2" key="1">
    <citation type="journal article" date="2018" name="Nat. Genet.">
        <title>The Rosa genome provides new insights in the design of modern roses.</title>
        <authorList>
            <person name="Bendahmane M."/>
        </authorList>
    </citation>
    <scope>NUCLEOTIDE SEQUENCE [LARGE SCALE GENOMIC DNA]</scope>
    <source>
        <strain evidence="2">cv. Old Blush</strain>
    </source>
</reference>
<name>A0A2P6SJR6_ROSCH</name>
<gene>
    <name evidence="1" type="ORF">RchiOBHm_Chr1g0364531</name>
</gene>
<dbReference type="Proteomes" id="UP000238479">
    <property type="component" value="Chromosome 1"/>
</dbReference>
<dbReference type="EMBL" id="PDCK01000039">
    <property type="protein sequence ID" value="PRQ58921.1"/>
    <property type="molecule type" value="Genomic_DNA"/>
</dbReference>
<organism evidence="1 2">
    <name type="scientific">Rosa chinensis</name>
    <name type="common">China rose</name>
    <dbReference type="NCBI Taxonomy" id="74649"/>
    <lineage>
        <taxon>Eukaryota</taxon>
        <taxon>Viridiplantae</taxon>
        <taxon>Streptophyta</taxon>
        <taxon>Embryophyta</taxon>
        <taxon>Tracheophyta</taxon>
        <taxon>Spermatophyta</taxon>
        <taxon>Magnoliopsida</taxon>
        <taxon>eudicotyledons</taxon>
        <taxon>Gunneridae</taxon>
        <taxon>Pentapetalae</taxon>
        <taxon>rosids</taxon>
        <taxon>fabids</taxon>
        <taxon>Rosales</taxon>
        <taxon>Rosaceae</taxon>
        <taxon>Rosoideae</taxon>
        <taxon>Rosoideae incertae sedis</taxon>
        <taxon>Rosa</taxon>
    </lineage>
</organism>
<evidence type="ECO:0000313" key="1">
    <source>
        <dbReference type="EMBL" id="PRQ58921.1"/>
    </source>
</evidence>
<evidence type="ECO:0000313" key="2">
    <source>
        <dbReference type="Proteomes" id="UP000238479"/>
    </source>
</evidence>
<sequence length="59" mass="6820">MDLAMKLHYIKGIYLFQSDAVKGLAVNDLKKPMFQLLQLYFAGLWENPEIQNKPAIPRV</sequence>
<dbReference type="AlphaFoldDB" id="A0A2P6SJR6"/>
<dbReference type="STRING" id="74649.A0A2P6SJR6"/>
<dbReference type="Gramene" id="PRQ58921">
    <property type="protein sequence ID" value="PRQ58921"/>
    <property type="gene ID" value="RchiOBHm_Chr1g0364531"/>
</dbReference>
<keyword evidence="2" id="KW-1185">Reference proteome</keyword>
<proteinExistence type="predicted"/>